<feature type="transmembrane region" description="Helical" evidence="10">
    <location>
        <begin position="596"/>
        <end position="617"/>
    </location>
</feature>
<comment type="subunit">
    <text evidence="10">Component of the oligosaccharyltransferase (OST) complex.</text>
</comment>
<comment type="function">
    <text evidence="1 10">Subunit of the oligosaccharyl transferase (OST) complex that catalyzes the initial transfer of a defined glycan (Glc(3)Man(9)GlcNAc(2) in eukaryotes) from the lipid carrier dolichol-pyrophosphate to an asparagine residue within an Asn-X-Ser/Thr consensus motif in nascent polypeptide chains, the first step in protein N-glycosylation. N-glycosylation occurs cotranslationally and the complex associates with the Sec61 complex at the channel-forming translocon complex that mediates protein translocation across the endoplasmic reticulum (ER). All subunits are required for a maximal enzyme activity.</text>
</comment>
<sequence length="770" mass="85831">MQVTRVDRVLIRCHCGEPDRNSNEASGTHRNASTAARRKFCPHVPNLHKGLLLPLLLLMTGLSAAVEYSFDENEIASTSDVSLPLPRPFDATACSFHHLAQQQHVLHALQQLQSSTTRGLLHDASMEALFKATHSGIVAEEAERYIKFGRQAEVDVKLKFTNQGTSAVSVVFILLPYSEATQLGWIAASTQGGKDLAVQSVLPPLPSISSLRWEDWGLRPLLLEQAEQHLQRANEGQGIAFASPCFPHLFRVQLAEPLHVSQSTVLTVSYILGRPYRPLPRSLDLESIQSVVFATSSNWPLPYKTLRSVLSLQLPPKTTLGEMGERHMQKKSFRKLPGEVWKWESTKPIDPLVVQQPFAVIFPLPQHLGYALTMERLLVAPLSGSAFCRELYKVHNDAALQEGAFNPVTIALLQGLPPGISRLAAKSKDVPRSEPVPTHVLFDLHATLPPDVFNLDVGDSAGNLTSTFAARDGPKEAPLSTHLEVIKFISSLMLQHEFKGNTVSLSLPLEPPFLDLYVEHISLTVLLPTGATNIRYSSPIDFESVEEMAVKWWLDVVTSRPALRLKWHSASPTPTKHKGRSLTVTFDYPYSVDLEYLKQAFVLLLLLLIFAAATALYRWKFKLSTKEEAPAATLHSAFEQVQKELWSKTEAAIHEGRDYMNCVASRWGDSHINLRQKRMHEQERWMESLRQREADLLALLETVPESNSSVIAFKAALERHREAVGAFTTSLSNDCKEKVEEANQEVEASAAHLRALAKGWKGSRLKQHEA</sequence>
<name>U6GQV1_EIMAC</name>
<evidence type="ECO:0000256" key="5">
    <source>
        <dbReference type="ARBA" id="ARBA00022692"/>
    </source>
</evidence>
<dbReference type="EMBL" id="HG672583">
    <property type="protein sequence ID" value="CDI82606.1"/>
    <property type="molecule type" value="Genomic_DNA"/>
</dbReference>
<evidence type="ECO:0000256" key="4">
    <source>
        <dbReference type="ARBA" id="ARBA00008905"/>
    </source>
</evidence>
<dbReference type="GO" id="GO:0018279">
    <property type="term" value="P:protein N-linked glycosylation via asparagine"/>
    <property type="evidence" value="ECO:0007669"/>
    <property type="project" value="TreeGrafter"/>
</dbReference>
<evidence type="ECO:0000256" key="2">
    <source>
        <dbReference type="ARBA" id="ARBA00004115"/>
    </source>
</evidence>
<dbReference type="GeneID" id="25271006"/>
<accession>U6GQV1</accession>
<dbReference type="AlphaFoldDB" id="U6GQV1"/>
<keyword evidence="12" id="KW-1185">Reference proteome</keyword>
<evidence type="ECO:0000256" key="10">
    <source>
        <dbReference type="RuleBase" id="RU361143"/>
    </source>
</evidence>
<dbReference type="GO" id="GO:0008250">
    <property type="term" value="C:oligosaccharyltransferase complex"/>
    <property type="evidence" value="ECO:0007669"/>
    <property type="project" value="UniProtKB-UniRule"/>
</dbReference>
<reference evidence="11" key="2">
    <citation type="submission" date="2013-10" db="EMBL/GenBank/DDBJ databases">
        <authorList>
            <person name="Aslett M."/>
        </authorList>
    </citation>
    <scope>NUCLEOTIDE SEQUENCE [LARGE SCALE GENOMIC DNA]</scope>
    <source>
        <strain evidence="11">Houghton</strain>
    </source>
</reference>
<evidence type="ECO:0000313" key="12">
    <source>
        <dbReference type="Proteomes" id="UP000018050"/>
    </source>
</evidence>
<keyword evidence="8 10" id="KW-1133">Transmembrane helix</keyword>
<evidence type="ECO:0000256" key="9">
    <source>
        <dbReference type="ARBA" id="ARBA00023136"/>
    </source>
</evidence>
<dbReference type="PANTHER" id="PTHR21049">
    <property type="entry name" value="RIBOPHORIN I"/>
    <property type="match status" value="1"/>
</dbReference>
<protein>
    <recommendedName>
        <fullName evidence="10">Dolichyl-diphosphooligosaccharide--protein glycosyltransferase subunit 1</fullName>
    </recommendedName>
</protein>
<evidence type="ECO:0000256" key="1">
    <source>
        <dbReference type="ARBA" id="ARBA00002791"/>
    </source>
</evidence>
<comment type="subcellular location">
    <subcellularLocation>
        <location evidence="2 10">Endoplasmic reticulum membrane</location>
        <topology evidence="2 10">Single-pass type I membrane protein</topology>
    </subcellularLocation>
</comment>
<dbReference type="Proteomes" id="UP000018050">
    <property type="component" value="Unassembled WGS sequence"/>
</dbReference>
<evidence type="ECO:0000313" key="11">
    <source>
        <dbReference type="EMBL" id="CDI82606.1"/>
    </source>
</evidence>
<dbReference type="OMA" id="YAYKIDI"/>
<gene>
    <name evidence="11" type="ORF">EAH_00029360</name>
</gene>
<evidence type="ECO:0000256" key="6">
    <source>
        <dbReference type="ARBA" id="ARBA00022729"/>
    </source>
</evidence>
<comment type="pathway">
    <text evidence="3 10">Protein modification; protein glycosylation.</text>
</comment>
<proteinExistence type="inferred from homology"/>
<keyword evidence="7 10" id="KW-0256">Endoplasmic reticulum</keyword>
<comment type="similarity">
    <text evidence="4 10">Belongs to the OST1 family.</text>
</comment>
<keyword evidence="6" id="KW-0732">Signal</keyword>
<dbReference type="UniPathway" id="UPA00378"/>
<dbReference type="OrthoDB" id="310030at2759"/>
<dbReference type="Pfam" id="PF04597">
    <property type="entry name" value="Ribophorin_I"/>
    <property type="match status" value="2"/>
</dbReference>
<dbReference type="InterPro" id="IPR007676">
    <property type="entry name" value="Ribophorin_I"/>
</dbReference>
<keyword evidence="9 10" id="KW-0472">Membrane</keyword>
<dbReference type="PANTHER" id="PTHR21049:SF0">
    <property type="entry name" value="DOLICHYL-DIPHOSPHOOLIGOSACCHARIDE--PROTEIN GLYCOSYLTRANSFERASE SUBUNIT 1"/>
    <property type="match status" value="1"/>
</dbReference>
<dbReference type="VEuPathDB" id="ToxoDB:EAH_00029360"/>
<reference evidence="11" key="1">
    <citation type="submission" date="2013-10" db="EMBL/GenBank/DDBJ databases">
        <title>Genomic analysis of the causative agents of coccidiosis in chickens.</title>
        <authorList>
            <person name="Reid A.J."/>
            <person name="Blake D."/>
            <person name="Billington K."/>
            <person name="Browne H."/>
            <person name="Dunn M."/>
            <person name="Hung S."/>
            <person name="Kawahara F."/>
            <person name="Miranda-Saavedra D."/>
            <person name="Mourier T."/>
            <person name="Nagra H."/>
            <person name="Otto T.D."/>
            <person name="Rawlings N."/>
            <person name="Sanchez A."/>
            <person name="Sanders M."/>
            <person name="Subramaniam C."/>
            <person name="Tay Y."/>
            <person name="Dear P."/>
            <person name="Doerig C."/>
            <person name="Gruber A."/>
            <person name="Parkinson J."/>
            <person name="Shirley M."/>
            <person name="Wan K.L."/>
            <person name="Berriman M."/>
            <person name="Tomley F."/>
            <person name="Pain A."/>
        </authorList>
    </citation>
    <scope>NUCLEOTIDE SEQUENCE [LARGE SCALE GENOMIC DNA]</scope>
    <source>
        <strain evidence="11">Houghton</strain>
    </source>
</reference>
<evidence type="ECO:0000256" key="7">
    <source>
        <dbReference type="ARBA" id="ARBA00022824"/>
    </source>
</evidence>
<evidence type="ECO:0000256" key="3">
    <source>
        <dbReference type="ARBA" id="ARBA00004922"/>
    </source>
</evidence>
<dbReference type="RefSeq" id="XP_013248048.1">
    <property type="nucleotide sequence ID" value="XM_013392594.1"/>
</dbReference>
<organism evidence="11 12">
    <name type="scientific">Eimeria acervulina</name>
    <name type="common">Coccidian parasite</name>
    <dbReference type="NCBI Taxonomy" id="5801"/>
    <lineage>
        <taxon>Eukaryota</taxon>
        <taxon>Sar</taxon>
        <taxon>Alveolata</taxon>
        <taxon>Apicomplexa</taxon>
        <taxon>Conoidasida</taxon>
        <taxon>Coccidia</taxon>
        <taxon>Eucoccidiorida</taxon>
        <taxon>Eimeriorina</taxon>
        <taxon>Eimeriidae</taxon>
        <taxon>Eimeria</taxon>
    </lineage>
</organism>
<keyword evidence="5 10" id="KW-0812">Transmembrane</keyword>
<evidence type="ECO:0000256" key="8">
    <source>
        <dbReference type="ARBA" id="ARBA00022989"/>
    </source>
</evidence>